<gene>
    <name evidence="1" type="ORF">LOK49_LG09G01787</name>
</gene>
<reference evidence="1 2" key="1">
    <citation type="journal article" date="2022" name="Plant J.">
        <title>Chromosome-level genome of Camellia lanceoleosa provides a valuable resource for understanding genome evolution and self-incompatibility.</title>
        <authorList>
            <person name="Gong W."/>
            <person name="Xiao S."/>
            <person name="Wang L."/>
            <person name="Liao Z."/>
            <person name="Chang Y."/>
            <person name="Mo W."/>
            <person name="Hu G."/>
            <person name="Li W."/>
            <person name="Zhao G."/>
            <person name="Zhu H."/>
            <person name="Hu X."/>
            <person name="Ji K."/>
            <person name="Xiang X."/>
            <person name="Song Q."/>
            <person name="Yuan D."/>
            <person name="Jin S."/>
            <person name="Zhang L."/>
        </authorList>
    </citation>
    <scope>NUCLEOTIDE SEQUENCE [LARGE SCALE GENOMIC DNA]</scope>
    <source>
        <strain evidence="1">SQ_2022a</strain>
    </source>
</reference>
<evidence type="ECO:0000313" key="1">
    <source>
        <dbReference type="EMBL" id="KAI8000993.1"/>
    </source>
</evidence>
<sequence length="245" mass="27324">MDTRHDPTDISYNEETGLIQASNDWWAEYENIDKNVVKFKTKPLEHLELMRRVYEGTTTTGNFAWTPRADFDLVATDDVPSPMNAEDYEDSSGLPPFQLATHGEHTVDDCAMSVEQTPTAGLTKRKFEASSQGRQKKGQSEGASKLASSMENLASSVKSQQWEVRVHHDYPHLTPEVIGNCLARLYSLNGLGLDDPLIDFAVSLMDNSTNQAIMLQIAMDDAAIHWLQVKQSQMSEGPSRMEGLC</sequence>
<proteinExistence type="predicted"/>
<name>A0ACC0GIK6_9ERIC</name>
<accession>A0ACC0GIK6</accession>
<organism evidence="1 2">
    <name type="scientific">Camellia lanceoleosa</name>
    <dbReference type="NCBI Taxonomy" id="1840588"/>
    <lineage>
        <taxon>Eukaryota</taxon>
        <taxon>Viridiplantae</taxon>
        <taxon>Streptophyta</taxon>
        <taxon>Embryophyta</taxon>
        <taxon>Tracheophyta</taxon>
        <taxon>Spermatophyta</taxon>
        <taxon>Magnoliopsida</taxon>
        <taxon>eudicotyledons</taxon>
        <taxon>Gunneridae</taxon>
        <taxon>Pentapetalae</taxon>
        <taxon>asterids</taxon>
        <taxon>Ericales</taxon>
        <taxon>Theaceae</taxon>
        <taxon>Camellia</taxon>
    </lineage>
</organism>
<comment type="caution">
    <text evidence="1">The sequence shown here is derived from an EMBL/GenBank/DDBJ whole genome shotgun (WGS) entry which is preliminary data.</text>
</comment>
<dbReference type="Proteomes" id="UP001060215">
    <property type="component" value="Chromosome 8"/>
</dbReference>
<keyword evidence="2" id="KW-1185">Reference proteome</keyword>
<protein>
    <submittedName>
        <fullName evidence="1">Uncharacterized protein</fullName>
    </submittedName>
</protein>
<dbReference type="EMBL" id="CM045765">
    <property type="protein sequence ID" value="KAI8000993.1"/>
    <property type="molecule type" value="Genomic_DNA"/>
</dbReference>
<evidence type="ECO:0000313" key="2">
    <source>
        <dbReference type="Proteomes" id="UP001060215"/>
    </source>
</evidence>